<feature type="region of interest" description="Disordered" evidence="1">
    <location>
        <begin position="48"/>
        <end position="81"/>
    </location>
</feature>
<evidence type="ECO:0000313" key="2">
    <source>
        <dbReference type="EMBL" id="SHG54432.1"/>
    </source>
</evidence>
<protein>
    <submittedName>
        <fullName evidence="2">Uncharacterized protein</fullName>
    </submittedName>
</protein>
<evidence type="ECO:0000313" key="3">
    <source>
        <dbReference type="Proteomes" id="UP000190675"/>
    </source>
</evidence>
<dbReference type="EMBL" id="LT670818">
    <property type="protein sequence ID" value="SHG54432.1"/>
    <property type="molecule type" value="Genomic_DNA"/>
</dbReference>
<accession>A0A1M5KNM1</accession>
<proteinExistence type="predicted"/>
<dbReference type="Proteomes" id="UP000190675">
    <property type="component" value="Chromosome I"/>
</dbReference>
<dbReference type="RefSeq" id="WP_079566599.1">
    <property type="nucleotide sequence ID" value="NZ_LT670818.1"/>
</dbReference>
<evidence type="ECO:0000256" key="1">
    <source>
        <dbReference type="SAM" id="MobiDB-lite"/>
    </source>
</evidence>
<gene>
    <name evidence="2" type="ORF">SAMN05444169_2977</name>
</gene>
<name>A0A1M5KNM1_9BRAD</name>
<organism evidence="2 3">
    <name type="scientific">Bradyrhizobium erythrophlei</name>
    <dbReference type="NCBI Taxonomy" id="1437360"/>
    <lineage>
        <taxon>Bacteria</taxon>
        <taxon>Pseudomonadati</taxon>
        <taxon>Pseudomonadota</taxon>
        <taxon>Alphaproteobacteria</taxon>
        <taxon>Hyphomicrobiales</taxon>
        <taxon>Nitrobacteraceae</taxon>
        <taxon>Bradyrhizobium</taxon>
    </lineage>
</organism>
<dbReference type="AlphaFoldDB" id="A0A1M5KNM1"/>
<feature type="compositionally biased region" description="Basic residues" evidence="1">
    <location>
        <begin position="55"/>
        <end position="64"/>
    </location>
</feature>
<sequence>MSKKPKIEHDYDAGKDKLTITIHRYSLKSKKTRDAIMERLMANLESKPDHLVAGAKKKSTKGTGKKLPGLQKASRLIEIGD</sequence>
<reference evidence="2 3" key="1">
    <citation type="submission" date="2016-11" db="EMBL/GenBank/DDBJ databases">
        <authorList>
            <person name="Jaros S."/>
            <person name="Januszkiewicz K."/>
            <person name="Wedrychowicz H."/>
        </authorList>
    </citation>
    <scope>NUCLEOTIDE SEQUENCE [LARGE SCALE GENOMIC DNA]</scope>
    <source>
        <strain evidence="2 3">GAS242</strain>
    </source>
</reference>
<dbReference type="OrthoDB" id="8255846at2"/>